<sequence length="311" mass="36626">MPMNVFEKIIGNLDLMDRFIIRKVSKHLRLFTDRLSPGFKLVTIRMYESATTVCYDQNATAYSNRPRQFYDKIDICFVEIGDERVEIKNATHDQLAAQDLKIVLGNPKLELEEIEIERCCFWHSERLVEMMKSIPSPIHVECLKVLVNNPLKELEIIGCMRPRVLKTIHLDMENHGDKLERAEMKKRFDAMIATPQCQNVEMMTVVTYLKMEEFPMGSFLLAPRFTLNFEYLSVKDVMNVFRNLPKFAALDHFILKSDQKLNLESIRRNLNQRFSAIPDRPDCMHYWDRKSPFSFEVRFGELEIHVVKQQV</sequence>
<dbReference type="PANTHER" id="PTHR23015">
    <property type="entry name" value="UNCHARACTERIZED C.ELEGANS PROTEIN"/>
    <property type="match status" value="1"/>
</dbReference>
<dbReference type="AlphaFoldDB" id="G0N314"/>
<accession>G0N314</accession>
<protein>
    <recommendedName>
        <fullName evidence="1">F-box domain-containing protein</fullName>
    </recommendedName>
</protein>
<dbReference type="InterPro" id="IPR040161">
    <property type="entry name" value="FB224"/>
</dbReference>
<dbReference type="EMBL" id="GL379832">
    <property type="protein sequence ID" value="EGT51174.1"/>
    <property type="molecule type" value="Genomic_DNA"/>
</dbReference>
<dbReference type="Pfam" id="PF01827">
    <property type="entry name" value="FTH"/>
    <property type="match status" value="1"/>
</dbReference>
<dbReference type="InParanoid" id="G0N314"/>
<dbReference type="InterPro" id="IPR002900">
    <property type="entry name" value="DUF38/FTH_CAE_spp"/>
</dbReference>
<reference evidence="3" key="1">
    <citation type="submission" date="2011-07" db="EMBL/GenBank/DDBJ databases">
        <authorList>
            <consortium name="Caenorhabditis brenneri Sequencing and Analysis Consortium"/>
            <person name="Wilson R.K."/>
        </authorList>
    </citation>
    <scope>NUCLEOTIDE SEQUENCE [LARGE SCALE GENOMIC DNA]</scope>
    <source>
        <strain evidence="3">PB2801</strain>
    </source>
</reference>
<dbReference type="CDD" id="cd22150">
    <property type="entry name" value="F-box_CeFBXA-like"/>
    <property type="match status" value="1"/>
</dbReference>
<dbReference type="InterPro" id="IPR001810">
    <property type="entry name" value="F-box_dom"/>
</dbReference>
<dbReference type="PANTHER" id="PTHR23015:SF4">
    <property type="entry name" value="DUF38 DOMAIN-CONTAINING PROTEIN-RELATED"/>
    <property type="match status" value="1"/>
</dbReference>
<evidence type="ECO:0000313" key="3">
    <source>
        <dbReference type="Proteomes" id="UP000008068"/>
    </source>
</evidence>
<feature type="domain" description="F-box" evidence="1">
    <location>
        <begin position="1"/>
        <end position="42"/>
    </location>
</feature>
<dbReference type="Proteomes" id="UP000008068">
    <property type="component" value="Unassembled WGS sequence"/>
</dbReference>
<proteinExistence type="predicted"/>
<dbReference type="HOGENOM" id="CLU_894961_0_0_1"/>
<keyword evidence="3" id="KW-1185">Reference proteome</keyword>
<organism evidence="3">
    <name type="scientific">Caenorhabditis brenneri</name>
    <name type="common">Nematode worm</name>
    <dbReference type="NCBI Taxonomy" id="135651"/>
    <lineage>
        <taxon>Eukaryota</taxon>
        <taxon>Metazoa</taxon>
        <taxon>Ecdysozoa</taxon>
        <taxon>Nematoda</taxon>
        <taxon>Chromadorea</taxon>
        <taxon>Rhabditida</taxon>
        <taxon>Rhabditina</taxon>
        <taxon>Rhabditomorpha</taxon>
        <taxon>Rhabditoidea</taxon>
        <taxon>Rhabditidae</taxon>
        <taxon>Peloderinae</taxon>
        <taxon>Caenorhabditis</taxon>
    </lineage>
</organism>
<gene>
    <name evidence="2" type="ORF">CAEBREN_03162</name>
</gene>
<dbReference type="GO" id="GO:0045087">
    <property type="term" value="P:innate immune response"/>
    <property type="evidence" value="ECO:0007669"/>
    <property type="project" value="TreeGrafter"/>
</dbReference>
<evidence type="ECO:0000313" key="2">
    <source>
        <dbReference type="EMBL" id="EGT51174.1"/>
    </source>
</evidence>
<dbReference type="Pfam" id="PF00646">
    <property type="entry name" value="F-box"/>
    <property type="match status" value="1"/>
</dbReference>
<name>G0N314_CAEBE</name>
<dbReference type="SMART" id="SM00256">
    <property type="entry name" value="FBOX"/>
    <property type="match status" value="1"/>
</dbReference>
<evidence type="ECO:0000259" key="1">
    <source>
        <dbReference type="PROSITE" id="PS50181"/>
    </source>
</evidence>
<dbReference type="PROSITE" id="PS50181">
    <property type="entry name" value="FBOX"/>
    <property type="match status" value="1"/>
</dbReference>